<protein>
    <submittedName>
        <fullName evidence="1">Uncharacterized protein</fullName>
    </submittedName>
</protein>
<keyword evidence="2" id="KW-1185">Reference proteome</keyword>
<proteinExistence type="predicted"/>
<accession>A0A4P9C3F0</accession>
<dbReference type="KEGG" id="emt:CPZ25_000170"/>
<evidence type="ECO:0000313" key="1">
    <source>
        <dbReference type="EMBL" id="QCT69780.1"/>
    </source>
</evidence>
<evidence type="ECO:0000313" key="2">
    <source>
        <dbReference type="Proteomes" id="UP000218387"/>
    </source>
</evidence>
<reference evidence="1 2" key="1">
    <citation type="submission" date="2018-05" db="EMBL/GenBank/DDBJ databases">
        <title>Genome comparison of Eubacterium sp.</title>
        <authorList>
            <person name="Feng Y."/>
            <person name="Sanchez-Andrea I."/>
            <person name="Stams A.J.M."/>
            <person name="De Vos W.M."/>
        </authorList>
    </citation>
    <scope>NUCLEOTIDE SEQUENCE [LARGE SCALE GENOMIC DNA]</scope>
    <source>
        <strain evidence="1 2">YI</strain>
    </source>
</reference>
<name>A0A4P9C3F0_EUBML</name>
<dbReference type="Proteomes" id="UP000218387">
    <property type="component" value="Chromosome"/>
</dbReference>
<dbReference type="AlphaFoldDB" id="A0A4P9C3F0"/>
<organism evidence="1 2">
    <name type="scientific">Eubacterium maltosivorans</name>
    <dbReference type="NCBI Taxonomy" id="2041044"/>
    <lineage>
        <taxon>Bacteria</taxon>
        <taxon>Bacillati</taxon>
        <taxon>Bacillota</taxon>
        <taxon>Clostridia</taxon>
        <taxon>Eubacteriales</taxon>
        <taxon>Eubacteriaceae</taxon>
        <taxon>Eubacterium</taxon>
    </lineage>
</organism>
<dbReference type="EMBL" id="CP029487">
    <property type="protein sequence ID" value="QCT69780.1"/>
    <property type="molecule type" value="Genomic_DNA"/>
</dbReference>
<sequence>MLYSTEMMRKAMSLARHAYSDRIDRKGRSLFLMACAKAEKMKTEKETVIALLKTTMEETNLTLNEVKQAGFEDAIINALPSGQSAKKCYVKSTLESLTA</sequence>
<gene>
    <name evidence="1" type="ORF">CPZ25_000170</name>
</gene>
<dbReference type="RefSeq" id="WP_058695187.1">
    <property type="nucleotide sequence ID" value="NZ_CP029487.1"/>
</dbReference>